<gene>
    <name evidence="2" type="ORF">JOF56_007255</name>
</gene>
<feature type="domain" description="Transglutaminase-like" evidence="1">
    <location>
        <begin position="173"/>
        <end position="235"/>
    </location>
</feature>
<dbReference type="InterPro" id="IPR002931">
    <property type="entry name" value="Transglutaminase-like"/>
</dbReference>
<proteinExistence type="predicted"/>
<dbReference type="SUPFAM" id="SSF54001">
    <property type="entry name" value="Cysteine proteinases"/>
    <property type="match status" value="1"/>
</dbReference>
<dbReference type="Pfam" id="PF01841">
    <property type="entry name" value="Transglut_core"/>
    <property type="match status" value="1"/>
</dbReference>
<evidence type="ECO:0000313" key="3">
    <source>
        <dbReference type="Proteomes" id="UP001519332"/>
    </source>
</evidence>
<dbReference type="Proteomes" id="UP001519332">
    <property type="component" value="Unassembled WGS sequence"/>
</dbReference>
<evidence type="ECO:0000313" key="2">
    <source>
        <dbReference type="EMBL" id="MBP2326870.1"/>
    </source>
</evidence>
<organism evidence="2 3">
    <name type="scientific">Kibdelosporangium banguiense</name>
    <dbReference type="NCBI Taxonomy" id="1365924"/>
    <lineage>
        <taxon>Bacteria</taxon>
        <taxon>Bacillati</taxon>
        <taxon>Actinomycetota</taxon>
        <taxon>Actinomycetes</taxon>
        <taxon>Pseudonocardiales</taxon>
        <taxon>Pseudonocardiaceae</taxon>
        <taxon>Kibdelosporangium</taxon>
    </lineage>
</organism>
<sequence>MLDHTTLDLESADRITYCLNQSFRYDYDTPVTSLRQRLVVVPPVRHGDLHRRSHRVDVTGAASQRRVSRDVSGNTIVRVHAPRVEHSVEFRVTATIERVRRDGPPVLPASTLVEPRLLRPTELTAPDDRIRDLAAALPQDKGLDLAKAICAQTHAAIAYEPGVTTVDTTAAQALEDGRGVCQDQAHVMLALCHLVGLPARYVSGHLLGQGGTHAWVEVILPRAGAAVAIPFDPCHDRRGDSRYVTIATGRDYADVAPTSGSYVGAPGGRLTASREVGVVKICPE</sequence>
<dbReference type="PANTHER" id="PTHR33490:SF6">
    <property type="entry name" value="SLL1049 PROTEIN"/>
    <property type="match status" value="1"/>
</dbReference>
<keyword evidence="3" id="KW-1185">Reference proteome</keyword>
<evidence type="ECO:0000259" key="1">
    <source>
        <dbReference type="SMART" id="SM00460"/>
    </source>
</evidence>
<dbReference type="Pfam" id="PF08379">
    <property type="entry name" value="Bact_transglu_N"/>
    <property type="match status" value="1"/>
</dbReference>
<name>A0ABS4TSE8_9PSEU</name>
<dbReference type="Gene3D" id="3.10.620.30">
    <property type="match status" value="1"/>
</dbReference>
<accession>A0ABS4TSE8</accession>
<dbReference type="InterPro" id="IPR013589">
    <property type="entry name" value="Bac_transglu_N"/>
</dbReference>
<reference evidence="2 3" key="1">
    <citation type="submission" date="2021-03" db="EMBL/GenBank/DDBJ databases">
        <title>Sequencing the genomes of 1000 actinobacteria strains.</title>
        <authorList>
            <person name="Klenk H.-P."/>
        </authorList>
    </citation>
    <scope>NUCLEOTIDE SEQUENCE [LARGE SCALE GENOMIC DNA]</scope>
    <source>
        <strain evidence="2 3">DSM 46670</strain>
    </source>
</reference>
<dbReference type="InterPro" id="IPR038765">
    <property type="entry name" value="Papain-like_cys_pep_sf"/>
</dbReference>
<dbReference type="EMBL" id="JAGINW010000001">
    <property type="protein sequence ID" value="MBP2326870.1"/>
    <property type="molecule type" value="Genomic_DNA"/>
</dbReference>
<dbReference type="RefSeq" id="WP_209643888.1">
    <property type="nucleotide sequence ID" value="NZ_JAGINW010000001.1"/>
</dbReference>
<dbReference type="PANTHER" id="PTHR33490">
    <property type="entry name" value="BLR5614 PROTEIN-RELATED"/>
    <property type="match status" value="1"/>
</dbReference>
<dbReference type="SMART" id="SM00460">
    <property type="entry name" value="TGc"/>
    <property type="match status" value="1"/>
</dbReference>
<protein>
    <submittedName>
        <fullName evidence="2">Transglutaminase-like putative cysteine protease</fullName>
    </submittedName>
</protein>
<comment type="caution">
    <text evidence="2">The sequence shown here is derived from an EMBL/GenBank/DDBJ whole genome shotgun (WGS) entry which is preliminary data.</text>
</comment>